<feature type="region of interest" description="Disordered" evidence="1">
    <location>
        <begin position="37"/>
        <end position="56"/>
    </location>
</feature>
<name>A0A8J5IIZ9_9STRA</name>
<feature type="signal peptide" evidence="2">
    <location>
        <begin position="1"/>
        <end position="21"/>
    </location>
</feature>
<evidence type="ECO:0000256" key="2">
    <source>
        <dbReference type="SAM" id="SignalP"/>
    </source>
</evidence>
<gene>
    <name evidence="3" type="ORF">JG688_00012579</name>
</gene>
<accession>A0A8J5IIZ9</accession>
<keyword evidence="4" id="KW-1185">Reference proteome</keyword>
<organism evidence="3 4">
    <name type="scientific">Phytophthora aleatoria</name>
    <dbReference type="NCBI Taxonomy" id="2496075"/>
    <lineage>
        <taxon>Eukaryota</taxon>
        <taxon>Sar</taxon>
        <taxon>Stramenopiles</taxon>
        <taxon>Oomycota</taxon>
        <taxon>Peronosporomycetes</taxon>
        <taxon>Peronosporales</taxon>
        <taxon>Peronosporaceae</taxon>
        <taxon>Phytophthora</taxon>
    </lineage>
</organism>
<keyword evidence="2" id="KW-0732">Signal</keyword>
<evidence type="ECO:0000313" key="4">
    <source>
        <dbReference type="Proteomes" id="UP000709295"/>
    </source>
</evidence>
<dbReference type="AlphaFoldDB" id="A0A8J5IIZ9"/>
<comment type="caution">
    <text evidence="3">The sequence shown here is derived from an EMBL/GenBank/DDBJ whole genome shotgun (WGS) entry which is preliminary data.</text>
</comment>
<proteinExistence type="predicted"/>
<evidence type="ECO:0000256" key="1">
    <source>
        <dbReference type="SAM" id="MobiDB-lite"/>
    </source>
</evidence>
<protein>
    <submittedName>
        <fullName evidence="3">Uncharacterized protein</fullName>
    </submittedName>
</protein>
<feature type="chain" id="PRO_5035252563" evidence="2">
    <location>
        <begin position="22"/>
        <end position="174"/>
    </location>
</feature>
<dbReference type="Proteomes" id="UP000709295">
    <property type="component" value="Unassembled WGS sequence"/>
</dbReference>
<evidence type="ECO:0000313" key="3">
    <source>
        <dbReference type="EMBL" id="KAG6953926.1"/>
    </source>
</evidence>
<reference evidence="3" key="1">
    <citation type="submission" date="2021-01" db="EMBL/GenBank/DDBJ databases">
        <title>Phytophthora aleatoria, a newly-described species from Pinus radiata is distinct from Phytophthora cactorum isolates based on comparative genomics.</title>
        <authorList>
            <person name="Mcdougal R."/>
            <person name="Panda P."/>
            <person name="Williams N."/>
            <person name="Studholme D.J."/>
        </authorList>
    </citation>
    <scope>NUCLEOTIDE SEQUENCE</scope>
    <source>
        <strain evidence="3">NZFS 4037</strain>
    </source>
</reference>
<dbReference type="EMBL" id="JAENGY010000986">
    <property type="protein sequence ID" value="KAG6953926.1"/>
    <property type="molecule type" value="Genomic_DNA"/>
</dbReference>
<sequence length="174" mass="19796">MACIAHTLHLIVAGAIIKTKAKPPPGELPVWIGDVENENGGTIPEHEEDEPLSNGDRKTMESLREFAIDDINKYLDETNEMDAVRVIVQHFRTLAVYFRKPPKAHHRLGAIQVRDYRINASAVVNLQVDCPTRWSSCRIMLQRLIYLESALVGFFTHIKSSKGRKEFKDMESKL</sequence>